<dbReference type="GO" id="GO:0005886">
    <property type="term" value="C:plasma membrane"/>
    <property type="evidence" value="ECO:0007669"/>
    <property type="project" value="UniProtKB-SubCell"/>
</dbReference>
<keyword evidence="4" id="KW-1003">Cell membrane</keyword>
<dbReference type="PROSITE" id="PS51012">
    <property type="entry name" value="ABC_TM2"/>
    <property type="match status" value="1"/>
</dbReference>
<keyword evidence="11" id="KW-1185">Reference proteome</keyword>
<feature type="transmembrane region" description="Helical" evidence="8">
    <location>
        <begin position="261"/>
        <end position="284"/>
    </location>
</feature>
<gene>
    <name evidence="10" type="ORF">DFP98_10391</name>
</gene>
<keyword evidence="7 8" id="KW-0472">Membrane</keyword>
<evidence type="ECO:0000256" key="1">
    <source>
        <dbReference type="ARBA" id="ARBA00004651"/>
    </source>
</evidence>
<proteinExistence type="inferred from homology"/>
<evidence type="ECO:0000256" key="7">
    <source>
        <dbReference type="ARBA" id="ARBA00023136"/>
    </source>
</evidence>
<evidence type="ECO:0000259" key="9">
    <source>
        <dbReference type="PROSITE" id="PS51012"/>
    </source>
</evidence>
<evidence type="ECO:0000256" key="2">
    <source>
        <dbReference type="ARBA" id="ARBA00007783"/>
    </source>
</evidence>
<name>A0A3D9KIA8_9BACL</name>
<comment type="caution">
    <text evidence="10">The sequence shown here is derived from an EMBL/GenBank/DDBJ whole genome shotgun (WGS) entry which is preliminary data.</text>
</comment>
<dbReference type="AlphaFoldDB" id="A0A3D9KIA8"/>
<feature type="transmembrane region" description="Helical" evidence="8">
    <location>
        <begin position="21"/>
        <end position="40"/>
    </location>
</feature>
<feature type="transmembrane region" description="Helical" evidence="8">
    <location>
        <begin position="296"/>
        <end position="313"/>
    </location>
</feature>
<sequence>MRLTLWVAWNEVVRLCRIRTVILMMLGLPLMLIFLLGNALESDLEPIDLSVSVESGSPLGEAAERYMASPGVAGYVRALTRASENEVREDVRKGKADFGFALTAEGVRYYPGQFTERNLVAESVLNRFVADANVRRTAAAAIPNLSGEALEASMARAAAAERVQIGTLSTRNTTDFNNFSAVQYYSVAYLIMFLLYSGMSAALGLTDERQKGTLLRLYSMPVSLNVLLFGKLLGSALFACLQAAVIVGFTKAVYGVDWGGSYGAIAIVCALVAAAAIGFAILVASFTRSRRTIESIFSLVITSMTFLSGGMIADLGPGMREIGKFTINHWANEALRRLMAGGTLGEGWQDALILGTITVIIMAAAMLRFRKAVALS</sequence>
<dbReference type="InterPro" id="IPR047817">
    <property type="entry name" value="ABC2_TM_bact-type"/>
</dbReference>
<keyword evidence="3" id="KW-0813">Transport</keyword>
<dbReference type="GO" id="GO:0140359">
    <property type="term" value="F:ABC-type transporter activity"/>
    <property type="evidence" value="ECO:0007669"/>
    <property type="project" value="InterPro"/>
</dbReference>
<accession>A0A3D9KIA8</accession>
<dbReference type="InterPro" id="IPR013525">
    <property type="entry name" value="ABC2_TM"/>
</dbReference>
<evidence type="ECO:0000256" key="8">
    <source>
        <dbReference type="SAM" id="Phobius"/>
    </source>
</evidence>
<evidence type="ECO:0000313" key="11">
    <source>
        <dbReference type="Proteomes" id="UP000256977"/>
    </source>
</evidence>
<dbReference type="EMBL" id="QRDZ01000003">
    <property type="protein sequence ID" value="RED86238.1"/>
    <property type="molecule type" value="Genomic_DNA"/>
</dbReference>
<dbReference type="Proteomes" id="UP000256977">
    <property type="component" value="Unassembled WGS sequence"/>
</dbReference>
<evidence type="ECO:0000313" key="10">
    <source>
        <dbReference type="EMBL" id="RED86238.1"/>
    </source>
</evidence>
<evidence type="ECO:0000256" key="3">
    <source>
        <dbReference type="ARBA" id="ARBA00022448"/>
    </source>
</evidence>
<protein>
    <submittedName>
        <fullName evidence="10">ABC-type multidrug transport system permease subunit</fullName>
    </submittedName>
</protein>
<feature type="transmembrane region" description="Helical" evidence="8">
    <location>
        <begin position="226"/>
        <end position="249"/>
    </location>
</feature>
<evidence type="ECO:0000256" key="4">
    <source>
        <dbReference type="ARBA" id="ARBA00022475"/>
    </source>
</evidence>
<dbReference type="RefSeq" id="WP_116059382.1">
    <property type="nucleotide sequence ID" value="NZ_QRDZ01000003.1"/>
</dbReference>
<dbReference type="PANTHER" id="PTHR30294">
    <property type="entry name" value="MEMBRANE COMPONENT OF ABC TRANSPORTER YHHJ-RELATED"/>
    <property type="match status" value="1"/>
</dbReference>
<dbReference type="PANTHER" id="PTHR30294:SF48">
    <property type="entry name" value="LINEARMYCIN RESISTANCE PERMEASE PROTEIN LNRM"/>
    <property type="match status" value="1"/>
</dbReference>
<comment type="similarity">
    <text evidence="2">Belongs to the ABC-2 integral membrane protein family.</text>
</comment>
<dbReference type="InterPro" id="IPR051449">
    <property type="entry name" value="ABC-2_transporter_component"/>
</dbReference>
<dbReference type="Pfam" id="PF12698">
    <property type="entry name" value="ABC2_membrane_3"/>
    <property type="match status" value="1"/>
</dbReference>
<feature type="domain" description="ABC transmembrane type-2" evidence="9">
    <location>
        <begin position="148"/>
        <end position="372"/>
    </location>
</feature>
<evidence type="ECO:0000256" key="6">
    <source>
        <dbReference type="ARBA" id="ARBA00022989"/>
    </source>
</evidence>
<reference evidence="10 11" key="1">
    <citation type="submission" date="2018-07" db="EMBL/GenBank/DDBJ databases">
        <title>Genomic Encyclopedia of Type Strains, Phase III (KMG-III): the genomes of soil and plant-associated and newly described type strains.</title>
        <authorList>
            <person name="Whitman W."/>
        </authorList>
    </citation>
    <scope>NUCLEOTIDE SEQUENCE [LARGE SCALE GENOMIC DNA]</scope>
    <source>
        <strain evidence="10 11">CECT 7287</strain>
    </source>
</reference>
<feature type="transmembrane region" description="Helical" evidence="8">
    <location>
        <begin position="184"/>
        <end position="205"/>
    </location>
</feature>
<keyword evidence="6 8" id="KW-1133">Transmembrane helix</keyword>
<evidence type="ECO:0000256" key="5">
    <source>
        <dbReference type="ARBA" id="ARBA00022692"/>
    </source>
</evidence>
<comment type="subcellular location">
    <subcellularLocation>
        <location evidence="1">Cell membrane</location>
        <topology evidence="1">Multi-pass membrane protein</topology>
    </subcellularLocation>
</comment>
<organism evidence="10 11">
    <name type="scientific">Cohnella phaseoli</name>
    <dbReference type="NCBI Taxonomy" id="456490"/>
    <lineage>
        <taxon>Bacteria</taxon>
        <taxon>Bacillati</taxon>
        <taxon>Bacillota</taxon>
        <taxon>Bacilli</taxon>
        <taxon>Bacillales</taxon>
        <taxon>Paenibacillaceae</taxon>
        <taxon>Cohnella</taxon>
    </lineage>
</organism>
<keyword evidence="5 8" id="KW-0812">Transmembrane</keyword>
<feature type="transmembrane region" description="Helical" evidence="8">
    <location>
        <begin position="351"/>
        <end position="369"/>
    </location>
</feature>
<dbReference type="OrthoDB" id="1952619at2"/>